<sequence>MLTDNRDEGLTVSKRSSLTAFGDDAVKAKRTQLSQWLMMFATFGLVSSFGIFEDYYVRNFHKEASDIAWLGSLQLCLMFTMGLVVGKAFDEGYFHHLMITGTVIYVFGLFMLSLADPAQYYQVFLSQGVTCGLGLGLVFLPTLGVISHHFLRRRALAVGIAFTGSSVGGVVFTLMLNNLFRPDSLGFANGVRVAAGVAALPMIAANLIMRTDVPPRRKRTVQVPLPNPASFFRDRDYVLGLLGLCSLSFAVYFPIFYIQIDAAVHGINSDLSFYTLTILNACSIPGRLLPNFAADRLGILNVTIFVALASGAVTLGMLGIQTNSAATAAVIIISVVYGFFSGALLSLLGAVVPTLSRSVHEIGMRTGIVFLFMGICGLLGSPIAGWLLGSNPLTYTWWRAIVFSSVMLFVSAALLFFARLDVVRRKSSRYV</sequence>
<feature type="transmembrane region" description="Helical" evidence="3">
    <location>
        <begin position="120"/>
        <end position="143"/>
    </location>
</feature>
<dbReference type="STRING" id="1314781.A0A165JZ92"/>
<keyword evidence="3" id="KW-0812">Transmembrane</keyword>
<dbReference type="Proteomes" id="UP000077266">
    <property type="component" value="Unassembled WGS sequence"/>
</dbReference>
<keyword evidence="5" id="KW-1185">Reference proteome</keyword>
<dbReference type="PANTHER" id="PTHR11360">
    <property type="entry name" value="MONOCARBOXYLATE TRANSPORTER"/>
    <property type="match status" value="1"/>
</dbReference>
<dbReference type="GO" id="GO:0016020">
    <property type="term" value="C:membrane"/>
    <property type="evidence" value="ECO:0007669"/>
    <property type="project" value="UniProtKB-SubCell"/>
</dbReference>
<proteinExistence type="inferred from homology"/>
<evidence type="ECO:0000256" key="1">
    <source>
        <dbReference type="ARBA" id="ARBA00004141"/>
    </source>
</evidence>
<keyword evidence="3" id="KW-1133">Transmembrane helix</keyword>
<dbReference type="SUPFAM" id="SSF103473">
    <property type="entry name" value="MFS general substrate transporter"/>
    <property type="match status" value="1"/>
</dbReference>
<evidence type="ECO:0000313" key="4">
    <source>
        <dbReference type="EMBL" id="KZV95558.1"/>
    </source>
</evidence>
<feature type="transmembrane region" description="Helical" evidence="3">
    <location>
        <begin position="400"/>
        <end position="420"/>
    </location>
</feature>
<evidence type="ECO:0000256" key="3">
    <source>
        <dbReference type="SAM" id="Phobius"/>
    </source>
</evidence>
<dbReference type="OrthoDB" id="6499973at2759"/>
<dbReference type="EMBL" id="KV425955">
    <property type="protein sequence ID" value="KZV95558.1"/>
    <property type="molecule type" value="Genomic_DNA"/>
</dbReference>
<feature type="transmembrane region" description="Helical" evidence="3">
    <location>
        <begin position="297"/>
        <end position="320"/>
    </location>
</feature>
<dbReference type="PANTHER" id="PTHR11360:SF234">
    <property type="entry name" value="MFS-TYPE TRANSPORTER DBAD-RELATED"/>
    <property type="match status" value="1"/>
</dbReference>
<feature type="transmembrane region" description="Helical" evidence="3">
    <location>
        <begin position="187"/>
        <end position="209"/>
    </location>
</feature>
<comment type="subcellular location">
    <subcellularLocation>
        <location evidence="1">Membrane</location>
        <topology evidence="1">Multi-pass membrane protein</topology>
    </subcellularLocation>
</comment>
<feature type="transmembrane region" description="Helical" evidence="3">
    <location>
        <begin position="155"/>
        <end position="175"/>
    </location>
</feature>
<gene>
    <name evidence="4" type="ORF">EXIGLDRAFT_766120</name>
</gene>
<comment type="similarity">
    <text evidence="2">Belongs to the major facilitator superfamily. Monocarboxylate porter (TC 2.A.1.13) family.</text>
</comment>
<dbReference type="Pfam" id="PF07690">
    <property type="entry name" value="MFS_1"/>
    <property type="match status" value="1"/>
</dbReference>
<dbReference type="InterPro" id="IPR050327">
    <property type="entry name" value="Proton-linked_MCT"/>
</dbReference>
<feature type="transmembrane region" description="Helical" evidence="3">
    <location>
        <begin position="36"/>
        <end position="52"/>
    </location>
</feature>
<feature type="transmembrane region" description="Helical" evidence="3">
    <location>
        <begin position="67"/>
        <end position="86"/>
    </location>
</feature>
<keyword evidence="3" id="KW-0472">Membrane</keyword>
<dbReference type="InterPro" id="IPR011701">
    <property type="entry name" value="MFS"/>
</dbReference>
<dbReference type="InterPro" id="IPR036259">
    <property type="entry name" value="MFS_trans_sf"/>
</dbReference>
<reference evidence="4 5" key="1">
    <citation type="journal article" date="2016" name="Mol. Biol. Evol.">
        <title>Comparative Genomics of Early-Diverging Mushroom-Forming Fungi Provides Insights into the Origins of Lignocellulose Decay Capabilities.</title>
        <authorList>
            <person name="Nagy L.G."/>
            <person name="Riley R."/>
            <person name="Tritt A."/>
            <person name="Adam C."/>
            <person name="Daum C."/>
            <person name="Floudas D."/>
            <person name="Sun H."/>
            <person name="Yadav J.S."/>
            <person name="Pangilinan J."/>
            <person name="Larsson K.H."/>
            <person name="Matsuura K."/>
            <person name="Barry K."/>
            <person name="Labutti K."/>
            <person name="Kuo R."/>
            <person name="Ohm R.A."/>
            <person name="Bhattacharya S.S."/>
            <person name="Shirouzu T."/>
            <person name="Yoshinaga Y."/>
            <person name="Martin F.M."/>
            <person name="Grigoriev I.V."/>
            <person name="Hibbett D.S."/>
        </authorList>
    </citation>
    <scope>NUCLEOTIDE SEQUENCE [LARGE SCALE GENOMIC DNA]</scope>
    <source>
        <strain evidence="4 5">HHB12029</strain>
    </source>
</reference>
<feature type="transmembrane region" description="Helical" evidence="3">
    <location>
        <begin position="326"/>
        <end position="355"/>
    </location>
</feature>
<evidence type="ECO:0000256" key="2">
    <source>
        <dbReference type="ARBA" id="ARBA00006727"/>
    </source>
</evidence>
<feature type="transmembrane region" description="Helical" evidence="3">
    <location>
        <begin position="93"/>
        <end position="114"/>
    </location>
</feature>
<organism evidence="4 5">
    <name type="scientific">Exidia glandulosa HHB12029</name>
    <dbReference type="NCBI Taxonomy" id="1314781"/>
    <lineage>
        <taxon>Eukaryota</taxon>
        <taxon>Fungi</taxon>
        <taxon>Dikarya</taxon>
        <taxon>Basidiomycota</taxon>
        <taxon>Agaricomycotina</taxon>
        <taxon>Agaricomycetes</taxon>
        <taxon>Auriculariales</taxon>
        <taxon>Exidiaceae</taxon>
        <taxon>Exidia</taxon>
    </lineage>
</organism>
<feature type="transmembrane region" description="Helical" evidence="3">
    <location>
        <begin position="367"/>
        <end position="388"/>
    </location>
</feature>
<dbReference type="Gene3D" id="1.20.1250.20">
    <property type="entry name" value="MFS general substrate transporter like domains"/>
    <property type="match status" value="2"/>
</dbReference>
<feature type="transmembrane region" description="Helical" evidence="3">
    <location>
        <begin position="271"/>
        <end position="290"/>
    </location>
</feature>
<protein>
    <submittedName>
        <fullName evidence="4">MFS general substrate transporter</fullName>
    </submittedName>
</protein>
<name>A0A165JZ92_EXIGL</name>
<accession>A0A165JZ92</accession>
<feature type="transmembrane region" description="Helical" evidence="3">
    <location>
        <begin position="237"/>
        <end position="259"/>
    </location>
</feature>
<evidence type="ECO:0000313" key="5">
    <source>
        <dbReference type="Proteomes" id="UP000077266"/>
    </source>
</evidence>
<dbReference type="InParanoid" id="A0A165JZ92"/>
<dbReference type="AlphaFoldDB" id="A0A165JZ92"/>
<dbReference type="GO" id="GO:0022857">
    <property type="term" value="F:transmembrane transporter activity"/>
    <property type="evidence" value="ECO:0007669"/>
    <property type="project" value="InterPro"/>
</dbReference>